<evidence type="ECO:0000313" key="2">
    <source>
        <dbReference type="EMBL" id="JAD70547.1"/>
    </source>
</evidence>
<feature type="region of interest" description="Disordered" evidence="1">
    <location>
        <begin position="1"/>
        <end position="43"/>
    </location>
</feature>
<reference evidence="2" key="1">
    <citation type="submission" date="2014-09" db="EMBL/GenBank/DDBJ databases">
        <authorList>
            <person name="Magalhaes I.L.F."/>
            <person name="Oliveira U."/>
            <person name="Santos F.R."/>
            <person name="Vidigal T.H.D.A."/>
            <person name="Brescovit A.D."/>
            <person name="Santos A.J."/>
        </authorList>
    </citation>
    <scope>NUCLEOTIDE SEQUENCE</scope>
    <source>
        <tissue evidence="2">Shoot tissue taken approximately 20 cm above the soil surface</tissue>
    </source>
</reference>
<feature type="compositionally biased region" description="Basic residues" evidence="1">
    <location>
        <begin position="19"/>
        <end position="29"/>
    </location>
</feature>
<sequence>MASYSQRITGGDTKCWPRTLKKSPRRGTCPRRTFVSGRQGGRPMRGHAVYQAVACGSRRSSLLL</sequence>
<evidence type="ECO:0000256" key="1">
    <source>
        <dbReference type="SAM" id="MobiDB-lite"/>
    </source>
</evidence>
<dbReference type="AlphaFoldDB" id="A0A0A9CGC2"/>
<accession>A0A0A9CGC2</accession>
<proteinExistence type="predicted"/>
<dbReference type="EMBL" id="GBRH01227348">
    <property type="protein sequence ID" value="JAD70547.1"/>
    <property type="molecule type" value="Transcribed_RNA"/>
</dbReference>
<protein>
    <submittedName>
        <fullName evidence="2">Uncharacterized protein</fullName>
    </submittedName>
</protein>
<organism evidence="2">
    <name type="scientific">Arundo donax</name>
    <name type="common">Giant reed</name>
    <name type="synonym">Donax arundinaceus</name>
    <dbReference type="NCBI Taxonomy" id="35708"/>
    <lineage>
        <taxon>Eukaryota</taxon>
        <taxon>Viridiplantae</taxon>
        <taxon>Streptophyta</taxon>
        <taxon>Embryophyta</taxon>
        <taxon>Tracheophyta</taxon>
        <taxon>Spermatophyta</taxon>
        <taxon>Magnoliopsida</taxon>
        <taxon>Liliopsida</taxon>
        <taxon>Poales</taxon>
        <taxon>Poaceae</taxon>
        <taxon>PACMAD clade</taxon>
        <taxon>Arundinoideae</taxon>
        <taxon>Arundineae</taxon>
        <taxon>Arundo</taxon>
    </lineage>
</organism>
<name>A0A0A9CGC2_ARUDO</name>
<reference evidence="2" key="2">
    <citation type="journal article" date="2015" name="Data Brief">
        <title>Shoot transcriptome of the giant reed, Arundo donax.</title>
        <authorList>
            <person name="Barrero R.A."/>
            <person name="Guerrero F.D."/>
            <person name="Moolhuijzen P."/>
            <person name="Goolsby J.A."/>
            <person name="Tidwell J."/>
            <person name="Bellgard S.E."/>
            <person name="Bellgard M.I."/>
        </authorList>
    </citation>
    <scope>NUCLEOTIDE SEQUENCE</scope>
    <source>
        <tissue evidence="2">Shoot tissue taken approximately 20 cm above the soil surface</tissue>
    </source>
</reference>